<dbReference type="OrthoDB" id="2564485at2759"/>
<reference evidence="4" key="1">
    <citation type="submission" date="2014-04" db="EMBL/GenBank/DDBJ databases">
        <title>Evolutionary Origins and Diversification of the Mycorrhizal Mutualists.</title>
        <authorList>
            <consortium name="DOE Joint Genome Institute"/>
            <consortium name="Mycorrhizal Genomics Consortium"/>
            <person name="Kohler A."/>
            <person name="Kuo A."/>
            <person name="Nagy L.G."/>
            <person name="Floudas D."/>
            <person name="Copeland A."/>
            <person name="Barry K.W."/>
            <person name="Cichocki N."/>
            <person name="Veneault-Fourrey C."/>
            <person name="LaButti K."/>
            <person name="Lindquist E.A."/>
            <person name="Lipzen A."/>
            <person name="Lundell T."/>
            <person name="Morin E."/>
            <person name="Murat C."/>
            <person name="Riley R."/>
            <person name="Ohm R."/>
            <person name="Sun H."/>
            <person name="Tunlid A."/>
            <person name="Henrissat B."/>
            <person name="Grigoriev I.V."/>
            <person name="Hibbett D.S."/>
            <person name="Martin F."/>
        </authorList>
    </citation>
    <scope>NUCLEOTIDE SEQUENCE [LARGE SCALE GENOMIC DNA]</scope>
    <source>
        <strain evidence="4">FD-334 SS-4</strain>
    </source>
</reference>
<sequence>MAVAFVVLVFLVLLNIPLTGYETVTVFQSDFNATTSHWYYRFMPFLIPKPGSTCDPYIFNVGDAFTGDYSFFQWQVDSVIQPTAGDSSIAYKGAALTSCDVSSVYIDGNLLLWNVDFTVIMTCTDSSLNITARTDFSISQLPGRYSPLLGLIRYFNNGTTDARGAILNGVIQQATEDLGARAYSAYLGSNFTSPVITSIQAQFQPCPMSVSNTRCATVPPVFMIQYAASGYNNAIMLQYDYNFEQNPQSIPPFLGADVAGPIANLLQAVYAAVRIDLGNPSPNNFILHPSAMNNTIIPLFAATPYSSNISSRVSSLYEIWAHPNATLQQFLPVTLDGPAHIQAAYPCRIQTRKRTGSLIISVLVATLSMFSGGWALFMIIATLLAKRKDSSANRCVGHYDADGIAVGPLWRDDQAVGDRPPASRSESLSLKSLRKDHVYEPVNLV</sequence>
<keyword evidence="4" id="KW-1185">Reference proteome</keyword>
<feature type="signal peptide" evidence="2">
    <location>
        <begin position="1"/>
        <end position="20"/>
    </location>
</feature>
<dbReference type="OMA" id="VWQEEPQ"/>
<feature type="transmembrane region" description="Helical" evidence="1">
    <location>
        <begin position="358"/>
        <end position="384"/>
    </location>
</feature>
<evidence type="ECO:0000313" key="3">
    <source>
        <dbReference type="EMBL" id="KJA26354.1"/>
    </source>
</evidence>
<accession>A0A0D2P610</accession>
<dbReference type="EMBL" id="KN817528">
    <property type="protein sequence ID" value="KJA26354.1"/>
    <property type="molecule type" value="Genomic_DNA"/>
</dbReference>
<feature type="chain" id="PRO_5002249132" description="Peptidase A1 domain-containing protein" evidence="2">
    <location>
        <begin position="21"/>
        <end position="445"/>
    </location>
</feature>
<evidence type="ECO:0008006" key="5">
    <source>
        <dbReference type="Google" id="ProtNLM"/>
    </source>
</evidence>
<proteinExistence type="predicted"/>
<evidence type="ECO:0000313" key="4">
    <source>
        <dbReference type="Proteomes" id="UP000054270"/>
    </source>
</evidence>
<dbReference type="STRING" id="945553.A0A0D2P610"/>
<dbReference type="Proteomes" id="UP000054270">
    <property type="component" value="Unassembled WGS sequence"/>
</dbReference>
<keyword evidence="2" id="KW-0732">Signal</keyword>
<evidence type="ECO:0000256" key="2">
    <source>
        <dbReference type="SAM" id="SignalP"/>
    </source>
</evidence>
<keyword evidence="1" id="KW-0472">Membrane</keyword>
<keyword evidence="1" id="KW-1133">Transmembrane helix</keyword>
<gene>
    <name evidence="3" type="ORF">HYPSUDRAFT_64080</name>
</gene>
<evidence type="ECO:0000256" key="1">
    <source>
        <dbReference type="SAM" id="Phobius"/>
    </source>
</evidence>
<protein>
    <recommendedName>
        <fullName evidence="5">Peptidase A1 domain-containing protein</fullName>
    </recommendedName>
</protein>
<keyword evidence="1" id="KW-0812">Transmembrane</keyword>
<organism evidence="3 4">
    <name type="scientific">Hypholoma sublateritium (strain FD-334 SS-4)</name>
    <dbReference type="NCBI Taxonomy" id="945553"/>
    <lineage>
        <taxon>Eukaryota</taxon>
        <taxon>Fungi</taxon>
        <taxon>Dikarya</taxon>
        <taxon>Basidiomycota</taxon>
        <taxon>Agaricomycotina</taxon>
        <taxon>Agaricomycetes</taxon>
        <taxon>Agaricomycetidae</taxon>
        <taxon>Agaricales</taxon>
        <taxon>Agaricineae</taxon>
        <taxon>Strophariaceae</taxon>
        <taxon>Hypholoma</taxon>
    </lineage>
</organism>
<name>A0A0D2P610_HYPSF</name>
<dbReference type="AlphaFoldDB" id="A0A0D2P610"/>